<proteinExistence type="predicted"/>
<keyword evidence="8 9" id="KW-0472">Membrane</keyword>
<feature type="transmembrane region" description="Helical" evidence="9">
    <location>
        <begin position="186"/>
        <end position="206"/>
    </location>
</feature>
<evidence type="ECO:0000256" key="5">
    <source>
        <dbReference type="ARBA" id="ARBA00022683"/>
    </source>
</evidence>
<keyword evidence="3" id="KW-1003">Cell membrane</keyword>
<dbReference type="Proteomes" id="UP000298653">
    <property type="component" value="Chromosome"/>
</dbReference>
<keyword evidence="11" id="KW-1185">Reference proteome</keyword>
<evidence type="ECO:0000256" key="1">
    <source>
        <dbReference type="ARBA" id="ARBA00004651"/>
    </source>
</evidence>
<keyword evidence="7 9" id="KW-1133">Transmembrane helix</keyword>
<dbReference type="AlphaFoldDB" id="A0A4P8I855"/>
<feature type="transmembrane region" description="Helical" evidence="9">
    <location>
        <begin position="142"/>
        <end position="163"/>
    </location>
</feature>
<gene>
    <name evidence="10" type="ORF">AR1Y2_0102</name>
</gene>
<keyword evidence="6 9" id="KW-0812">Transmembrane</keyword>
<dbReference type="RefSeq" id="WP_137327218.1">
    <property type="nucleotide sequence ID" value="NZ_CP040058.1"/>
</dbReference>
<evidence type="ECO:0000313" key="10">
    <source>
        <dbReference type="EMBL" id="QCP33556.1"/>
    </source>
</evidence>
<keyword evidence="5" id="KW-0598">Phosphotransferase system</keyword>
<evidence type="ECO:0000256" key="4">
    <source>
        <dbReference type="ARBA" id="ARBA00022597"/>
    </source>
</evidence>
<name>A0A4P8I855_9FIRM</name>
<reference evidence="10 11" key="1">
    <citation type="submission" date="2019-05" db="EMBL/GenBank/DDBJ databases">
        <title>Complete genome sequencing of Anaerostipes rhamnosivorans.</title>
        <authorList>
            <person name="Bui T.P.N."/>
            <person name="de Vos W.M."/>
        </authorList>
    </citation>
    <scope>NUCLEOTIDE SEQUENCE [LARGE SCALE GENOMIC DNA]</scope>
    <source>
        <strain evidence="10 11">1y2</strain>
    </source>
</reference>
<dbReference type="GO" id="GO:0009401">
    <property type="term" value="P:phosphoenolpyruvate-dependent sugar phosphotransferase system"/>
    <property type="evidence" value="ECO:0007669"/>
    <property type="project" value="UniProtKB-KW"/>
</dbReference>
<dbReference type="InterPro" id="IPR050303">
    <property type="entry name" value="GatZ_KbaZ_carbometab"/>
</dbReference>
<comment type="subcellular location">
    <subcellularLocation>
        <location evidence="1">Cell membrane</location>
        <topology evidence="1">Multi-pass membrane protein</topology>
    </subcellularLocation>
</comment>
<dbReference type="GO" id="GO:0005886">
    <property type="term" value="C:plasma membrane"/>
    <property type="evidence" value="ECO:0007669"/>
    <property type="project" value="UniProtKB-SubCell"/>
</dbReference>
<dbReference type="InterPro" id="IPR004704">
    <property type="entry name" value="PTS_IID_man"/>
</dbReference>
<keyword evidence="2" id="KW-0813">Transport</keyword>
<evidence type="ECO:0000256" key="8">
    <source>
        <dbReference type="ARBA" id="ARBA00023136"/>
    </source>
</evidence>
<evidence type="ECO:0000313" key="11">
    <source>
        <dbReference type="Proteomes" id="UP000298653"/>
    </source>
</evidence>
<dbReference type="Pfam" id="PF03613">
    <property type="entry name" value="EIID-AGA"/>
    <property type="match status" value="1"/>
</dbReference>
<keyword evidence="4" id="KW-0762">Sugar transport</keyword>
<feature type="transmembrane region" description="Helical" evidence="9">
    <location>
        <begin position="255"/>
        <end position="275"/>
    </location>
</feature>
<organism evidence="10 11">
    <name type="scientific">Anaerostipes rhamnosivorans</name>
    <dbReference type="NCBI Taxonomy" id="1229621"/>
    <lineage>
        <taxon>Bacteria</taxon>
        <taxon>Bacillati</taxon>
        <taxon>Bacillota</taxon>
        <taxon>Clostridia</taxon>
        <taxon>Lachnospirales</taxon>
        <taxon>Lachnospiraceae</taxon>
        <taxon>Anaerostipes</taxon>
    </lineage>
</organism>
<dbReference type="PANTHER" id="PTHR32502:SF5">
    <property type="entry name" value="N-ACETYLGALACTOSAMINE PERMEASE IID COMPONENT-RELATED"/>
    <property type="match status" value="1"/>
</dbReference>
<sequence>MAEDKKIHLSKKDVLKAFWKWTFFSHSNYNYERLQASGVLQSMSHLPEKLYPGNQEEQQKFMERHMAFYNTEPHFGGIINGMVVAMEEERANGADITDDAINSVKTGLMGPMAGIGDTLWQGTLQPILLAVGISIATGGNVMGAGAFAALMAGIMLPIAYFMYMRGYKTGKSGVEAILGGGKMKQLISAASIMGATVLGSLTANYVSAESHMKIKVGATKLALQADVLDKLLKGMIPLGITLFTLYLLKNKKMKSTYVMLILVIIGAVFGLTGILG</sequence>
<dbReference type="KEGG" id="arf:AR1Y2_0102"/>
<evidence type="ECO:0000256" key="6">
    <source>
        <dbReference type="ARBA" id="ARBA00022692"/>
    </source>
</evidence>
<dbReference type="PROSITE" id="PS51108">
    <property type="entry name" value="PTS_EIID"/>
    <property type="match status" value="1"/>
</dbReference>
<protein>
    <submittedName>
        <fullName evidence="10">PTS system, mannose-specific IID component</fullName>
    </submittedName>
</protein>
<evidence type="ECO:0000256" key="2">
    <source>
        <dbReference type="ARBA" id="ARBA00022448"/>
    </source>
</evidence>
<evidence type="ECO:0000256" key="3">
    <source>
        <dbReference type="ARBA" id="ARBA00022475"/>
    </source>
</evidence>
<feature type="transmembrane region" description="Helical" evidence="9">
    <location>
        <begin position="231"/>
        <end position="248"/>
    </location>
</feature>
<evidence type="ECO:0000256" key="7">
    <source>
        <dbReference type="ARBA" id="ARBA00022989"/>
    </source>
</evidence>
<dbReference type="EMBL" id="CP040058">
    <property type="protein sequence ID" value="QCP33556.1"/>
    <property type="molecule type" value="Genomic_DNA"/>
</dbReference>
<dbReference type="PANTHER" id="PTHR32502">
    <property type="entry name" value="N-ACETYLGALACTOSAMINE PERMEASE II COMPONENT-RELATED"/>
    <property type="match status" value="1"/>
</dbReference>
<accession>A0A4P8I855</accession>
<evidence type="ECO:0000256" key="9">
    <source>
        <dbReference type="SAM" id="Phobius"/>
    </source>
</evidence>
<dbReference type="OrthoDB" id="9795582at2"/>